<organism evidence="10 11">
    <name type="scientific">Bordetella ansorpii</name>
    <dbReference type="NCBI Taxonomy" id="288768"/>
    <lineage>
        <taxon>Bacteria</taxon>
        <taxon>Pseudomonadati</taxon>
        <taxon>Pseudomonadota</taxon>
        <taxon>Betaproteobacteria</taxon>
        <taxon>Burkholderiales</taxon>
        <taxon>Alcaligenaceae</taxon>
        <taxon>Bordetella</taxon>
    </lineage>
</organism>
<dbReference type="AlphaFoldDB" id="A0A157S8H8"/>
<proteinExistence type="inferred from homology"/>
<evidence type="ECO:0000256" key="4">
    <source>
        <dbReference type="ARBA" id="ARBA00022692"/>
    </source>
</evidence>
<feature type="transmembrane region" description="Helical" evidence="9">
    <location>
        <begin position="55"/>
        <end position="76"/>
    </location>
</feature>
<keyword evidence="7 9" id="KW-0472">Membrane</keyword>
<evidence type="ECO:0000256" key="9">
    <source>
        <dbReference type="SAM" id="Phobius"/>
    </source>
</evidence>
<evidence type="ECO:0000313" key="11">
    <source>
        <dbReference type="Proteomes" id="UP000076848"/>
    </source>
</evidence>
<sequence>MGVGERHYIGARIAPLPRHRRIVPAIDSPCRFAHIMIVRPRPSALGLLFIKRGSIIPIILPKLLCILVLSCVIGWVHSRGWFDPGHLSAVPFSLFGLALSVFMGFRNNVCYDRWWEGRRQWGELIVQARSLARESAAVLAHPEPELQARLVRRLIAYAHGLAARLRGDVDVLTAARPWLDTSDIESCTGRRNVPDALLRAINADLADCMRRGVISDVVYQGLVLRVGACAGVQAACERIQNTPPPFAYSLLLHRTAWLFCLLLPFGLVGALDLLTPLAVVIVAYTFFGLDALGDELEEPFGMADNDLPLQAMARTIEIDLLDGLGVQPLPEPLKPVDHVLM</sequence>
<evidence type="ECO:0000256" key="3">
    <source>
        <dbReference type="ARBA" id="ARBA00022475"/>
    </source>
</evidence>
<protein>
    <submittedName>
        <fullName evidence="10">Membrane protein</fullName>
    </submittedName>
</protein>
<feature type="transmembrane region" description="Helical" evidence="9">
    <location>
        <begin position="88"/>
        <end position="105"/>
    </location>
</feature>
<feature type="transmembrane region" description="Helical" evidence="9">
    <location>
        <begin position="256"/>
        <end position="287"/>
    </location>
</feature>
<keyword evidence="3" id="KW-1003">Cell membrane</keyword>
<gene>
    <name evidence="10" type="ORF">SAMEA3906486_01037</name>
</gene>
<keyword evidence="4 9" id="KW-0812">Transmembrane</keyword>
<dbReference type="Proteomes" id="UP000076848">
    <property type="component" value="Unassembled WGS sequence"/>
</dbReference>
<evidence type="ECO:0000256" key="2">
    <source>
        <dbReference type="ARBA" id="ARBA00022448"/>
    </source>
</evidence>
<dbReference type="GO" id="GO:0005254">
    <property type="term" value="F:chloride channel activity"/>
    <property type="evidence" value="ECO:0007669"/>
    <property type="project" value="InterPro"/>
</dbReference>
<dbReference type="Pfam" id="PF25539">
    <property type="entry name" value="Bestrophin_2"/>
    <property type="match status" value="1"/>
</dbReference>
<dbReference type="EMBL" id="FKIF01000002">
    <property type="protein sequence ID" value="SAI66571.1"/>
    <property type="molecule type" value="Genomic_DNA"/>
</dbReference>
<keyword evidence="5 9" id="KW-1133">Transmembrane helix</keyword>
<accession>A0A157S8H8</accession>
<dbReference type="PANTHER" id="PTHR33281">
    <property type="entry name" value="UPF0187 PROTEIN YNEE"/>
    <property type="match status" value="1"/>
</dbReference>
<evidence type="ECO:0000313" key="10">
    <source>
        <dbReference type="EMBL" id="SAI66571.1"/>
    </source>
</evidence>
<evidence type="ECO:0000256" key="6">
    <source>
        <dbReference type="ARBA" id="ARBA00023065"/>
    </source>
</evidence>
<keyword evidence="11" id="KW-1185">Reference proteome</keyword>
<evidence type="ECO:0000256" key="8">
    <source>
        <dbReference type="ARBA" id="ARBA00034708"/>
    </source>
</evidence>
<comment type="subcellular location">
    <subcellularLocation>
        <location evidence="1">Cell membrane</location>
        <topology evidence="1">Multi-pass membrane protein</topology>
    </subcellularLocation>
</comment>
<dbReference type="InterPro" id="IPR044669">
    <property type="entry name" value="YneE/VCCN1/2-like"/>
</dbReference>
<keyword evidence="6" id="KW-0406">Ion transport</keyword>
<reference evidence="10 11" key="1">
    <citation type="submission" date="2016-04" db="EMBL/GenBank/DDBJ databases">
        <authorList>
            <consortium name="Pathogen Informatics"/>
        </authorList>
    </citation>
    <scope>NUCLEOTIDE SEQUENCE [LARGE SCALE GENOMIC DNA]</scope>
    <source>
        <strain evidence="10 11">H050680373</strain>
    </source>
</reference>
<evidence type="ECO:0000256" key="7">
    <source>
        <dbReference type="ARBA" id="ARBA00023136"/>
    </source>
</evidence>
<comment type="similarity">
    <text evidence="8">Belongs to the anion channel-forming bestrophin (TC 1.A.46) family.</text>
</comment>
<evidence type="ECO:0000256" key="1">
    <source>
        <dbReference type="ARBA" id="ARBA00004651"/>
    </source>
</evidence>
<evidence type="ECO:0000256" key="5">
    <source>
        <dbReference type="ARBA" id="ARBA00022989"/>
    </source>
</evidence>
<keyword evidence="2" id="KW-0813">Transport</keyword>
<dbReference type="PANTHER" id="PTHR33281:SF19">
    <property type="entry name" value="VOLTAGE-DEPENDENT ANION CHANNEL-FORMING PROTEIN YNEE"/>
    <property type="match status" value="1"/>
</dbReference>
<dbReference type="GO" id="GO:0005886">
    <property type="term" value="C:plasma membrane"/>
    <property type="evidence" value="ECO:0007669"/>
    <property type="project" value="UniProtKB-SubCell"/>
</dbReference>
<name>A0A157S8H8_9BORD</name>